<feature type="non-terminal residue" evidence="2">
    <location>
        <position position="79"/>
    </location>
</feature>
<organism evidence="2">
    <name type="scientific">uncultured Rubrobacteraceae bacterium</name>
    <dbReference type="NCBI Taxonomy" id="349277"/>
    <lineage>
        <taxon>Bacteria</taxon>
        <taxon>Bacillati</taxon>
        <taxon>Actinomycetota</taxon>
        <taxon>Rubrobacteria</taxon>
        <taxon>Rubrobacterales</taxon>
        <taxon>Rubrobacteraceae</taxon>
        <taxon>environmental samples</taxon>
    </lineage>
</organism>
<evidence type="ECO:0000313" key="2">
    <source>
        <dbReference type="EMBL" id="CAA9389060.1"/>
    </source>
</evidence>
<proteinExistence type="predicted"/>
<feature type="region of interest" description="Disordered" evidence="1">
    <location>
        <begin position="31"/>
        <end position="79"/>
    </location>
</feature>
<reference evidence="2" key="1">
    <citation type="submission" date="2020-02" db="EMBL/GenBank/DDBJ databases">
        <authorList>
            <person name="Meier V. D."/>
        </authorList>
    </citation>
    <scope>NUCLEOTIDE SEQUENCE</scope>
    <source>
        <strain evidence="2">AVDCRST_MAG03</strain>
    </source>
</reference>
<protein>
    <submittedName>
        <fullName evidence="2">Uncharacterized protein</fullName>
    </submittedName>
</protein>
<evidence type="ECO:0000256" key="1">
    <source>
        <dbReference type="SAM" id="MobiDB-lite"/>
    </source>
</evidence>
<accession>A0A6J4NIG3</accession>
<gene>
    <name evidence="2" type="ORF">AVDCRST_MAG03-465</name>
</gene>
<dbReference type="AlphaFoldDB" id="A0A6J4NIG3"/>
<sequence>DPRRQHQAPSLGVVVPHGQRPVRRGVARLRRRGRPAAGVVPGRAAAALRPAPVHAAPRRGQGGGGGQCEGPRQEDGARL</sequence>
<feature type="non-terminal residue" evidence="2">
    <location>
        <position position="1"/>
    </location>
</feature>
<feature type="compositionally biased region" description="Low complexity" evidence="1">
    <location>
        <begin position="35"/>
        <end position="59"/>
    </location>
</feature>
<dbReference type="EMBL" id="CADCUT010000028">
    <property type="protein sequence ID" value="CAA9389060.1"/>
    <property type="molecule type" value="Genomic_DNA"/>
</dbReference>
<name>A0A6J4NIG3_9ACTN</name>